<feature type="compositionally biased region" description="Basic and acidic residues" evidence="1">
    <location>
        <begin position="3456"/>
        <end position="3476"/>
    </location>
</feature>
<sequence length="6710" mass="751729">MANGTKVDSEDEGVAYHPGLADFHEKITKLTETANGLLKLIDKVISKRYDAPQLVHNLRPVSKARYQVSNESSSEIDEEYLDKREYKLQKPKSIAAHKAIIQEESFSSLFTPFTAPASQHQLMQIKKDPVFEKAQSLYEVTLRPTDKTRRFEPKEVNYSVKSENPLEGSTLKVTHDATSNVSIEESLHNLNTVEKHHLPSTPNSFKKLQCSESKLAREEKNLVFEEESEHGCLESSKYFHDSTSNRNVSVEMKQNESIAVGEGLPDTSYTASSSERESELFDYSESDPEFSSSFTFLTTSGRLETGSKNDLTESGGAWQAVFSHPSIRVDEQQSSGSYPLCGAKKKVGSFVRSVSYATVRSMMSIMYDYPMQLLNQRSSKYICNSSHTEKSYSQEASTIDQTSPFSSASSVENNSSLLQKTSISHVKTSSYYFREDPTEKKEDEYIVSKCSIPFRETHNFLEKTNANFKASRRHSERSIYKSDEEIESLYSKVWKESGCESELQECKRGSGCSKDCMNPSSDKSDQNKNMLRSKLSRRKNCVVAAGCTFGKEETSHFNERSPNESTSFDKFTLTFTSSSYLGSTSKVRSVCSQNGSPRSHSSDSVYSTSSYISKGKCASLKPIEKTTYSECSTLFTSSNLIERKHSTFTDQETCSERSFQKSTNFEASMVENTHGRTVYAESHIEESFTSSGIRCRSLHKGKLTLNRSYGAYSRRSTSLIASSLHSKCVHTPPSEGRTITSGTSSYPGDSICAKTGSFKYLDFARIKMKSKNERVLNAHESCTHRKSDITIRDVLRDAVKGLGQNIATTVPSSWTDSSSCSVCKILLSNKCLDYTSSSYKMTTTKAWEEIGGDSKLSSKKSQSTKELPQKYKNTQDNIKNLSKFRLYGARTTSSSAFDLTLSPSESQSLRSCHSLRRFPRSFVIARKICKKCYEDSIPLTKITMGRNNASLNPSGGKSAKNEHKSIAATKVAREIQSMASKAGINEAIYLGDSKTDESFSLITLSTETESDSTRIVRLLCGPVASTATKPKMAHGGSLDSQKVPSYTAIINKPNHGWTMNGRSPLNSASPSVRKAKIASRKIDSIILTASGSKLYGSSPSRRSSNNKLRNMPRDLQKTRKCLGSISKLKKIQTLQSVDGDFPKDCRSEFEVEGCRGNRANLRSACIKPVYATCCSYCAEIGPSYCPDHFYNQASTDYTNKVAISLFERSSKAERVFSATKKLVECVNASNQFCSAELSTENMITQSKTSDDMLTKRNMREIQSSTDNENTSGTKTSQFHTDVNQNIPFRNVCATQECRRKTRTLFRNRKKYHSEYDSDTYVNDDKPFQKGRTRRMFATRRPMKRPRKKEQTGSTTEGESISTSGPPLIPEGTPHLSEELCLCENPLVNGETEEQVPITIGKYPQQATSETIFVHPRLQWGSSISKSWSCLEPSHVSRPLSSKSVSEFSSVEIKPSLPSDFSIAIHPPANSSRYKIKLLEGNSALSSSCYDSLEPSKEDRTTKKPVDIIHTFGKLSLQRVGLDDSFKTEKSDIHIQGIVLSPFHNPMTFPPKLNTLFASACMQNHLCNNEEVGHVRLPAQRELFTQLAMKISKLEQREARTNKKFNFRIKAGASKVSNQKTSLKRTTLPSSTDKDSESSTFVMSVKAKQQIKHKIDFEPNNECPCRTDHNARSYDKKKFVKAKVKNYLVSAPRLPVKASYNFRGRKSSLKRPGSLPMDCNCDKVCGITSNGRSQPVKTKPIAGNSKSITESLTDYDSVAPATDYQTVSSDYDIVHLKPFVEKRNIPVSANDSNCICDNPRDRRRIPPKASSVEKRRKPPIAFPADKTKVLFDKLNNILKRPRVHNISYARGSPPDTDVFSASEQQRGNVHTKQAQEHENLDETMSPQCTCNTNDKVGITALDEKPANAITILQKPRVPFSMPENVRSTQEELVDLKIGRFHAKLPSNENLLQCFCSTCQDKLQCKHPAFECKPMKLPAKPQDLESLLQKPRVNQFDFMQSITKVYTVDHVNIKSVPGRCKCNVCEDRTQCAHPRSTSTPFSPDRKVAEVSAIQQKPRVPHLNSGPAEFSKKNVNVKYETGLDAVSDAQGNAKEKKVKTPICPPPCNCNICQDRKRCLPACKPTIKVNTTLKQRSTEKLLQKPRIFQSKLEDHASKENESIKVKSTPDTMEHEKDFRSCDCTICSDKSKCADPLSSCKAHKHAPVSTKVYNIAATARHPHLMLHPQEVVEKNPTIIKPKTTEKLMPTTNRRNSRQCDCNICRNRSQCRSPNSKCKPMKSKNLGETKAIIENSLLRENEMNAKHSTHCNYNPCEERTSRTNPSSKNHLEPISVLQSPRIPYLTHQTKEDIDKVPIEMKAGRELPKRLIDQEAAYHHPQCNCSICHDRSKCLSPGSSPKQSNNEKLTAKPKHRSELLRKPRVATLIRESTEETDELFIKEKVHAKPSKLPITYAAQERPSHSEQCNCSICQHRSRCRSPDPSSPPTKIQGMMVKPEDCRNFSQKLTAPQATQKPKEKLEKVRIEMKSYTEPILPPKVPVVQHSQSGPHCNCTICEDRTKCLSPTSSRRIMKTEKPVTKQEIGSELLRKPRVPVSDFEEYINGKSEPTQVKAAVSPEKSSRDETNPTETKPYKPRAAEANEPKTDGEHSTDCVCQRCEDEKIRKDSLSKKPIDVTGMLRKPRVPHSTSESQGRTESLPIETKLNKEQIKLPIVPVVQETGRNNPQCSCTICEDRSKCVSPDSSCKPMKTEKPMTKQEVGSELLRKPRVPTSDFEEYISGKSEPTQVKAVGGAERSLPEETYPTKMKPYVPKAVAQANRPQSSREHSTDCVCQRCENEKTPREALSKKSIDITGVLRKPRVPHSRSETEGRPDSIPIETKLHKEQFKLPIVPVVQETPPHDPQCNCTMCEDRSKCVSPDSSCKPMKTEKPMTKQEVGSELLRKPRVPTSDFEEYISGKSEPTEVKASVVPERSSREETSPTESKSYKSKAAEANEPKTDREHSTDCVCQRCEDEKTSRDTLSKKPIAVTEMLRKPRVPVSDFEEYISGKSEPTQVKAVVGPEKSSREETNPTETKPYKPRAAEANEPKTDGEHSTDCVCQRCEDEKIRKDSLSKKPIDVTGMLRKPRVPHSTSESQGRTESLPIEMKLDKEPTKLPIIPVVQETERNNPQCSCTICKDGSKCVSPDSSCKPMKTENPMTKQEVGSELLRKPRIPTSDFEEYISGKSEPTEVKASVVPERSSREETSPTETKSYKSKAAEANEPKTDREHSTDCVCQRCENEKIPRDPLSKKPIDVTGTLRKPRVPHSTSEPEGRTESIPIDTKIPRVPASDLQESISGKSEPTEVKAIVGSERSLPEETYPTEVKPNVPKAVAEANRPLRSREHSTDCVCQRCEDEETSRDALSKKPIAVTEMLRKPRVPVSDFEEYISGKSEPTQVKAVVSPGRSSREETSPTETKPYKPKRCEDEKTPRDALSKKPIDITEVLRKPRVPYSTIETEERPDSIPIETKLHKEQSKLPIVPVVQETPPHDPQCDCTMCEDRSKCVSPDSSCKPLKTEKPMTKQEVGSELLRKPRVPTSDFEEYISGKSEPTEVKATVVPERSSREETSPTETKSYKLKAAEANEPKTDREHSTDCVCQRCENEKIPRDPLSKKPIDVTGTLRKPRVPHSTSEPEGRAESFPVDMKIPRVPASDLQEYISGKSEPTEVKAIVGSERSLPEETYPTEMKPNVPKAVAEANRPLRSREHSTDCVCQRCEDEKTPRDAISKKPIAVTEVLRKPRVPVSDFEEYISGKSEPTQVKAVVGPEKSSREETNPTETKPYKPRAAEANEPKADREHSTDCVCQRCEDEKIRKDSLSKKPIDVTGMLRKPRVPHSTSEPQGRTESLPIETKLDKEQTKLPLVPVVQETGRNNPQCSCTICEDRSKCVSPDSSCKPLKTEKPMTKQEVGSELLRKPRVPASDFEEYISGKSEPTEVKASVVPERSSREETSPTETKSYKSKAAEANEPKTDREHSTDCVCQRCENEKIPRDPLSKKPIDVTGTLRKPRVPHSTSEPEGRTESIPIDTKIPRVPASDLQESISGKSEPTEVKAIVGSETSLPEETYPTEVKPNVPKAVAEANRPLRSREHSTDCVCQRCEDEKTSRDALSKKPIAVTEMLRKPRVPVSDFEEYISGKSEPTQVKAVVSPGRSSREETSPTETKPYKPKVTEANESESNREHNADCVCQRCEDEKTPRDALSKKPIDITEVLRKPRVPHSTIETEERPDSIPIETKLHKEQSKLPIVPVVQETPPHDPQCDCTMCEDRSKCVSPDSSCKPLKTEKPMTKQEVGSELLRKPRVPASDFEEYISGKSEPTEVKASVVPERSSRQETSPTETKSYKLKAAEANEPKTDREHSTDCVCQRCENEKIPRDPLSKKPIDVTGTLRKPRVPHSTSEPEGRAESIPVDTKIPRVTASDLQEYISGKSEPTEVKAIVGSERSLPEETYPTEVKPNVPKAVAEANRPLRSREHSTDCVCQRCEDEKTPRDAISKKPIAVTEVLRKPRVPVSDFEEYISGKSEPTQVKAVVGPGRSSREETYPTETKPYKRKVAEANESESNREHNADCVCQRCEDEKTPRDALSKKPIDITEVLRKPRVPHSTNETEERPDSIPIETKLHKEQSKLPIVPVVQETPPHDPQCDCTMCEDRSKCVSPDSSCKPLKTEKPMTKQEVGSELLRKPRVPVSDFEEYISGKSEPTQVKAVVGPERSSREETNPTETKPYKPKAAEANEPKTDREHSTDCVCQRCEDEKIRKDSLSKKPVDVTGMLRKPRVPHSTSESQGRTESLPIETKLDKEQTKLPIVPVVQETGRNNPQCSCTICEDRSKCVSPDSSCKPMKTEKPMTKQEVGSELLRKPRVPTSDFEEYISGKSEPTEVKASVVPKRSSREETYPTEWKPYKRKVTEANESESYREHNADCVCQRCEDEKTPRDALTKKPIDRTGVLRKPRVPHSTSESVGRTETIPIEMKLHKEQSKLPIVPVVQETQPHKPQCNCTICEDRSKCISPDSSCKPVKTEKPMTKQQVGSELLRKPRVLASDFEEYISGKSEPTEVKTIVGAERSLPEETCPTETKPYVPKAVAEANRPHRSREHSTNCVCQRCEDEKIPRDELSEKPIDVTGMLQKPRVPHSTDLLEEEEVDVPIKTKVDTKPLEHSAVQIVQEESSHLRPCACTICQDRQKCISPNSSCKPVRTEKSAIKPGDIGRLLQKPRVAVSDNGGDISGRKHLIESNATINPVSRPQETQLIEIKSYDSRKGTGRHSGDCQCNACVDKINLKNALSKKPFVINLMLQGPRIPPLVNTIDDRLEVSVEVKPDKEPQMLVMQKKIISYPQCNCNVCQNKSKCHLPDLACKAMKTEKITIKPESVRELLAKPKVHVSDFGGNDTGKSKPIKLKTTIDQRKDPPVETHSMLESEERIEEVPIEMKPHTQPSKLSTPHLGQERFSHLAHCHCSICQDRAKCLSPNSCKQIKSENVTIKADGLRDILQKSRIPVSDLAEEILAKKESIELKPFTDYGKYPASDHTPIEIKLNESNTAIVREQETGRKHSTNCNCNLCNGKKESSGISSVGPMTTVKVLQKPRDPKSATEKVIPVETKATVRYPLVPKVEEELVEIRPCELKASNMLDLAFPCETTKYGSLNTHDVNVSLAELSTNRDEPKHLETQIVPVQAKQHAGKSVSREGRLSHERVNIKPQVRDVRISTALMKEEGSHKTEIASTSQIIAHRSHCKCNMCKTAKLHRYTIKPYDIKTLLQKPRIPQTYLEPNFIGQNNQTKVATVSNQEDDTHLETKPLQMKPHEKCSKTSIESQEKETHSSDCNCDIYEKENPHPSEALHKPIVRKTPPWPKEVYSIEVKPSSERVTNKAFPTSEKPSDISRLFQRPKISLASLQPEEASSAAVVSHMLQCKCEVCLKRSIKTEKIQLKAFDRKEPGILSKSKVQLKEDECEPPAAISKEQRELPPLVSQPTQTVQLPVKQKPTILPSRREPDIDVSVPTIGQAISVELKPNNARDLSPSLPSRHFANPVVLKTTRGEKARTSPCRVLQQSNESRKVSSDRELPSVQYPIRIHQTPKKDKKAEISTPLQSAPLQFGETCRCEQCESSNLRQTSPIKVKSQVGEHIFQKPRIPSPTFTDYTGKVEQPLGVTGDVHECTCEICQEGGTKECPSKYKRFTCFHCCKRKQKSVISCHRRPSKTKLERMSDPIDSIKPSSSSKIDKVETTSLHTIFPPVSPKASTRSIHSSMITSCPCLYSLESSEKDESQVCTCKSELSLIGKISEETEKPEETLGSQIPSRSVARISQGSLLSCVTSCSCWRVQDDETFSSKSTSEIESFISVKSSREFEEVTEGERIPCTCKTKPPPATQEVIPIESEEQLHEESESISVEPAFSRLTTSQLSAAKSMRSLFGTSSAQISIPINDRHPEESISSNLGKSYEDISLPEKSCSCTVCQLTPGQPLIHENLEQDYHDSPGSKSETCRTTTIDIPSRPLRCPNKCGCLDCPFLNPDRKSKTQFTYKCPQYRNHGDDVECQERRRRDIIDQRTKRCAICRRLLMDSDGCQVQTCSCSARGVPCPLDSTLHKTESFFYRAARLLLESDSELHGVSETAIYVDGYLKCHKFSPCRNIAIVNDVDINKEHHIRIIAIPKTSPLIRNGMALRGLYLPEEYRGTYSRTCLYQPQGPA</sequence>
<feature type="region of interest" description="Disordered" evidence="1">
    <location>
        <begin position="3038"/>
        <end position="3089"/>
    </location>
</feature>
<feature type="compositionally biased region" description="Polar residues" evidence="1">
    <location>
        <begin position="2390"/>
        <end position="2401"/>
    </location>
</feature>
<protein>
    <submittedName>
        <fullName evidence="2">Uncharacterized protein</fullName>
    </submittedName>
</protein>
<feature type="region of interest" description="Disordered" evidence="1">
    <location>
        <begin position="2673"/>
        <end position="2697"/>
    </location>
</feature>
<feature type="region of interest" description="Disordered" evidence="1">
    <location>
        <begin position="2389"/>
        <end position="2415"/>
    </location>
</feature>
<feature type="compositionally biased region" description="Basic and acidic residues" evidence="1">
    <location>
        <begin position="4635"/>
        <end position="4648"/>
    </location>
</feature>
<feature type="region of interest" description="Disordered" evidence="1">
    <location>
        <begin position="4112"/>
        <end position="4140"/>
    </location>
</feature>
<feature type="region of interest" description="Disordered" evidence="1">
    <location>
        <begin position="2911"/>
        <end position="3021"/>
    </location>
</feature>
<dbReference type="InParanoid" id="A0A7R8Z260"/>
<feature type="compositionally biased region" description="Basic and acidic residues" evidence="1">
    <location>
        <begin position="4253"/>
        <end position="4273"/>
    </location>
</feature>
<feature type="compositionally biased region" description="Basic and acidic residues" evidence="1">
    <location>
        <begin position="4118"/>
        <end position="4140"/>
    </location>
</feature>
<feature type="region of interest" description="Disordered" evidence="1">
    <location>
        <begin position="4471"/>
        <end position="4516"/>
    </location>
</feature>
<feature type="compositionally biased region" description="Polar residues" evidence="1">
    <location>
        <begin position="4808"/>
        <end position="4817"/>
    </location>
</feature>
<feature type="region of interest" description="Disordered" evidence="1">
    <location>
        <begin position="3421"/>
        <end position="3476"/>
    </location>
</feature>
<feature type="region of interest" description="Disordered" evidence="1">
    <location>
        <begin position="3703"/>
        <end position="3725"/>
    </location>
</feature>
<feature type="region of interest" description="Disordered" evidence="1">
    <location>
        <begin position="1615"/>
        <end position="1639"/>
    </location>
</feature>
<feature type="region of interest" description="Disordered" evidence="1">
    <location>
        <begin position="3918"/>
        <end position="4083"/>
    </location>
</feature>
<feature type="compositionally biased region" description="Basic and acidic residues" evidence="1">
    <location>
        <begin position="3612"/>
        <end position="3627"/>
    </location>
</feature>
<dbReference type="Proteomes" id="UP000594454">
    <property type="component" value="Chromosome 6"/>
</dbReference>
<feature type="region of interest" description="Disordered" evidence="1">
    <location>
        <begin position="4555"/>
        <end position="4648"/>
    </location>
</feature>
<feature type="compositionally biased region" description="Basic and acidic residues" evidence="1">
    <location>
        <begin position="3634"/>
        <end position="3649"/>
    </location>
</feature>
<feature type="region of interest" description="Disordered" evidence="1">
    <location>
        <begin position="1261"/>
        <end position="1280"/>
    </location>
</feature>
<feature type="region of interest" description="Disordered" evidence="1">
    <location>
        <begin position="4681"/>
        <end position="4771"/>
    </location>
</feature>
<feature type="compositionally biased region" description="Basic and acidic residues" evidence="1">
    <location>
        <begin position="3074"/>
        <end position="3089"/>
    </location>
</feature>
<feature type="compositionally biased region" description="Basic and acidic residues" evidence="1">
    <location>
        <begin position="3818"/>
        <end position="3830"/>
    </location>
</feature>
<evidence type="ECO:0000256" key="1">
    <source>
        <dbReference type="SAM" id="MobiDB-lite"/>
    </source>
</evidence>
<feature type="compositionally biased region" description="Basic and acidic residues" evidence="1">
    <location>
        <begin position="2630"/>
        <end position="2645"/>
    </location>
</feature>
<feature type="compositionally biased region" description="Basic and acidic residues" evidence="1">
    <location>
        <begin position="4200"/>
        <end position="4214"/>
    </location>
</feature>
<feature type="compositionally biased region" description="Basic and acidic residues" evidence="1">
    <location>
        <begin position="3994"/>
        <end position="4009"/>
    </location>
</feature>
<feature type="region of interest" description="Disordered" evidence="1">
    <location>
        <begin position="3786"/>
        <end position="3830"/>
    </location>
</feature>
<feature type="region of interest" description="Disordered" evidence="1">
    <location>
        <begin position="2593"/>
        <end position="2645"/>
    </location>
</feature>
<feature type="compositionally biased region" description="Polar residues" evidence="1">
    <location>
        <begin position="3868"/>
        <end position="3877"/>
    </location>
</feature>
<feature type="compositionally biased region" description="Basic and acidic residues" evidence="1">
    <location>
        <begin position="4016"/>
        <end position="4031"/>
    </location>
</feature>
<gene>
    <name evidence="2" type="ORF">HERILL_LOCUS14998</name>
</gene>
<feature type="compositionally biased region" description="Basic residues" evidence="1">
    <location>
        <begin position="1328"/>
        <end position="1347"/>
    </location>
</feature>
<feature type="compositionally biased region" description="Basic and acidic residues" evidence="1">
    <location>
        <begin position="4500"/>
        <end position="4516"/>
    </location>
</feature>
<feature type="region of interest" description="Disordered" evidence="1">
    <location>
        <begin position="4229"/>
        <end position="4273"/>
    </location>
</feature>
<feature type="compositionally biased region" description="Low complexity" evidence="1">
    <location>
        <begin position="1351"/>
        <end position="1364"/>
    </location>
</feature>
<reference evidence="2 3" key="1">
    <citation type="submission" date="2020-11" db="EMBL/GenBank/DDBJ databases">
        <authorList>
            <person name="Wallbank WR R."/>
            <person name="Pardo Diaz C."/>
            <person name="Kozak K."/>
            <person name="Martin S."/>
            <person name="Jiggins C."/>
            <person name="Moest M."/>
            <person name="Warren A I."/>
            <person name="Generalovic N T."/>
            <person name="Byers J.R.P. K."/>
            <person name="Montejo-Kovacevich G."/>
            <person name="Yen C E."/>
        </authorList>
    </citation>
    <scope>NUCLEOTIDE SEQUENCE [LARGE SCALE GENOMIC DNA]</scope>
</reference>
<feature type="region of interest" description="Disordered" evidence="1">
    <location>
        <begin position="4858"/>
        <end position="4924"/>
    </location>
</feature>
<feature type="compositionally biased region" description="Polar residues" evidence="1">
    <location>
        <begin position="1615"/>
        <end position="1630"/>
    </location>
</feature>
<feature type="region of interest" description="Disordered" evidence="1">
    <location>
        <begin position="1316"/>
        <end position="1370"/>
    </location>
</feature>
<feature type="compositionally biased region" description="Basic and acidic residues" evidence="1">
    <location>
        <begin position="4398"/>
        <end position="4413"/>
    </location>
</feature>
<feature type="region of interest" description="Disordered" evidence="1">
    <location>
        <begin position="6062"/>
        <end position="6087"/>
    </location>
</feature>
<feature type="compositionally biased region" description="Basic and acidic residues" evidence="1">
    <location>
        <begin position="4758"/>
        <end position="4771"/>
    </location>
</feature>
<name>A0A7R8Z260_HERIL</name>
<feature type="compositionally biased region" description="Basic and acidic residues" evidence="1">
    <location>
        <begin position="4582"/>
        <end position="4626"/>
    </location>
</feature>
<dbReference type="EMBL" id="LR899014">
    <property type="protein sequence ID" value="CAD7092658.1"/>
    <property type="molecule type" value="Genomic_DNA"/>
</dbReference>
<feature type="region of interest" description="Disordered" evidence="1">
    <location>
        <begin position="3107"/>
        <end position="3155"/>
    </location>
</feature>
<feature type="compositionally biased region" description="Polar residues" evidence="1">
    <location>
        <begin position="2680"/>
        <end position="2689"/>
    </location>
</feature>
<feature type="region of interest" description="Disordered" evidence="1">
    <location>
        <begin position="4168"/>
        <end position="4214"/>
    </location>
</feature>
<evidence type="ECO:0000313" key="2">
    <source>
        <dbReference type="EMBL" id="CAD7092658.1"/>
    </source>
</evidence>
<accession>A0A7R8Z260</accession>
<keyword evidence="3" id="KW-1185">Reference proteome</keyword>
<evidence type="ECO:0000313" key="3">
    <source>
        <dbReference type="Proteomes" id="UP000594454"/>
    </source>
</evidence>
<feature type="region of interest" description="Disordered" evidence="1">
    <location>
        <begin position="4299"/>
        <end position="4446"/>
    </location>
</feature>
<feature type="compositionally biased region" description="Basic and acidic residues" evidence="1">
    <location>
        <begin position="3250"/>
        <end position="3265"/>
    </location>
</feature>
<feature type="compositionally biased region" description="Basic and acidic residues" evidence="1">
    <location>
        <begin position="4376"/>
        <end position="4391"/>
    </location>
</feature>
<feature type="region of interest" description="Disordered" evidence="1">
    <location>
        <begin position="3535"/>
        <end position="3682"/>
    </location>
</feature>
<feature type="region of interest" description="Disordered" evidence="1">
    <location>
        <begin position="3173"/>
        <end position="3398"/>
    </location>
</feature>
<feature type="compositionally biased region" description="Basic and acidic residues" evidence="1">
    <location>
        <begin position="6078"/>
        <end position="6087"/>
    </location>
</feature>
<feature type="region of interest" description="Disordered" evidence="1">
    <location>
        <begin position="4791"/>
        <end position="4839"/>
    </location>
</feature>
<feature type="compositionally biased region" description="Basic and acidic residues" evidence="1">
    <location>
        <begin position="3272"/>
        <end position="3287"/>
    </location>
</feature>
<proteinExistence type="predicted"/>
<feature type="compositionally biased region" description="Polar residues" evidence="1">
    <location>
        <begin position="3124"/>
        <end position="3133"/>
    </location>
</feature>
<feature type="region of interest" description="Disordered" evidence="1">
    <location>
        <begin position="3851"/>
        <end position="3899"/>
    </location>
</feature>
<feature type="compositionally biased region" description="Basic and acidic residues" evidence="1">
    <location>
        <begin position="4229"/>
        <end position="4244"/>
    </location>
</feature>
<feature type="region of interest" description="Disordered" evidence="1">
    <location>
        <begin position="2303"/>
        <end position="2325"/>
    </location>
</feature>
<organism evidence="2 3">
    <name type="scientific">Hermetia illucens</name>
    <name type="common">Black soldier fly</name>
    <dbReference type="NCBI Taxonomy" id="343691"/>
    <lineage>
        <taxon>Eukaryota</taxon>
        <taxon>Metazoa</taxon>
        <taxon>Ecdysozoa</taxon>
        <taxon>Arthropoda</taxon>
        <taxon>Hexapoda</taxon>
        <taxon>Insecta</taxon>
        <taxon>Pterygota</taxon>
        <taxon>Neoptera</taxon>
        <taxon>Endopterygota</taxon>
        <taxon>Diptera</taxon>
        <taxon>Brachycera</taxon>
        <taxon>Stratiomyomorpha</taxon>
        <taxon>Stratiomyidae</taxon>
        <taxon>Hermetiinae</taxon>
        <taxon>Hermetia</taxon>
    </lineage>
</organism>
<feature type="compositionally biased region" description="Basic and acidic residues" evidence="1">
    <location>
        <begin position="2983"/>
        <end position="3016"/>
    </location>
</feature>